<feature type="active site" evidence="8">
    <location>
        <position position="362"/>
    </location>
</feature>
<dbReference type="InterPro" id="IPR043472">
    <property type="entry name" value="Macro_dom-like"/>
</dbReference>
<evidence type="ECO:0000259" key="9">
    <source>
        <dbReference type="PROSITE" id="PS00631"/>
    </source>
</evidence>
<dbReference type="Gene3D" id="3.40.220.10">
    <property type="entry name" value="Leucine Aminopeptidase, subunit E, domain 1"/>
    <property type="match status" value="1"/>
</dbReference>
<comment type="similarity">
    <text evidence="3 8">Belongs to the peptidase M17 family.</text>
</comment>
<feature type="binding site" evidence="8">
    <location>
        <position position="360"/>
    </location>
    <ligand>
        <name>Mn(2+)</name>
        <dbReference type="ChEBI" id="CHEBI:29035"/>
        <label>1</label>
    </ligand>
</feature>
<evidence type="ECO:0000256" key="7">
    <source>
        <dbReference type="ARBA" id="ARBA00023211"/>
    </source>
</evidence>
<evidence type="ECO:0000256" key="1">
    <source>
        <dbReference type="ARBA" id="ARBA00000135"/>
    </source>
</evidence>
<comment type="catalytic activity">
    <reaction evidence="1 8">
        <text>Release of an N-terminal amino acid, Xaa-|-Yaa-, in which Xaa is preferably Leu, but may be other amino acids including Pro although not Arg or Lys, and Yaa may be Pro. Amino acid amides and methyl esters are also readily hydrolyzed, but rates on arylamides are exceedingly low.</text>
        <dbReference type="EC" id="3.4.11.1"/>
    </reaction>
</comment>
<dbReference type="NCBIfam" id="NF002077">
    <property type="entry name" value="PRK00913.2-4"/>
    <property type="match status" value="1"/>
</dbReference>
<comment type="catalytic activity">
    <reaction evidence="2 8">
        <text>Release of an N-terminal amino acid, preferentially leucine, but not glutamic or aspartic acids.</text>
        <dbReference type="EC" id="3.4.11.10"/>
    </reaction>
</comment>
<keyword evidence="8" id="KW-0963">Cytoplasm</keyword>
<dbReference type="PANTHER" id="PTHR11963:SF23">
    <property type="entry name" value="CYTOSOL AMINOPEPTIDASE"/>
    <property type="match status" value="1"/>
</dbReference>
<reference evidence="11" key="1">
    <citation type="submission" date="2020-02" db="EMBL/GenBank/DDBJ databases">
        <title>Genomic and physiological characterization of two novel Nitrospinaceae genera.</title>
        <authorList>
            <person name="Mueller A.J."/>
            <person name="Jung M.-Y."/>
            <person name="Strachan C.R."/>
            <person name="Herbold C.W."/>
            <person name="Kirkegaard R.H."/>
            <person name="Daims H."/>
        </authorList>
    </citation>
    <scope>NUCLEOTIDE SEQUENCE [LARGE SCALE GENOMIC DNA]</scope>
</reference>
<evidence type="ECO:0000256" key="6">
    <source>
        <dbReference type="ARBA" id="ARBA00022801"/>
    </source>
</evidence>
<keyword evidence="8" id="KW-0479">Metal-binding</keyword>
<comment type="function">
    <text evidence="8">Presumably involved in the processing and regular turnover of intracellular proteins. Catalyzes the removal of unsubstituted N-terminal amino acids from various peptides.</text>
</comment>
<feature type="domain" description="Cytosol aminopeptidase" evidence="9">
    <location>
        <begin position="356"/>
        <end position="363"/>
    </location>
</feature>
<comment type="cofactor">
    <cofactor evidence="8">
        <name>Mn(2+)</name>
        <dbReference type="ChEBI" id="CHEBI:29035"/>
    </cofactor>
    <text evidence="8">Binds 2 manganese ions per subunit.</text>
</comment>
<dbReference type="Proteomes" id="UP000594464">
    <property type="component" value="Chromosome"/>
</dbReference>
<dbReference type="InterPro" id="IPR023042">
    <property type="entry name" value="Peptidase_M17_leu_NH2_pept"/>
</dbReference>
<dbReference type="Pfam" id="PF00883">
    <property type="entry name" value="Peptidase_M17"/>
    <property type="match status" value="1"/>
</dbReference>
<dbReference type="InterPro" id="IPR011356">
    <property type="entry name" value="Leucine_aapep/pepB"/>
</dbReference>
<dbReference type="AlphaFoldDB" id="A0A7T0C0T6"/>
<sequence>MIPIKIKTDSALAHKTDCLVFFCRKEERPGGVLKDLDKKLNGALASAYKDQRFEGNAGQILWLETLGHLDARAVALVGLGEAKDAKLEAVRQGAGSLAAQAKKNKSKTVSFLMPTTGELKGFDASLKGAAIAGAASEGALLGLYSFDEYKSKDKKDKKDKDASVQSLVLLTTSAAQAETRKAASRASLVAQAVYTTRDLGAHPGNTATPTYLAKEAQRLARAHKMTCKILKQKDMEKLGMGSLLGVSRGSNEPPAFIILEHWGAGKSKAPTLVVGKGVTFDTGGISLKPGASMDEMKMDMMGGAATIGLMQAVASLNLKCNVVGIVPAVENMPDGLAIKPGDILKSMSGKTIEVLNTDAEGRLILADALTYATTKYKPRAVVDMATLTGAVLMALGHHAAAVVDTDAALAQELIDSGERTGERAWRMPLWDEYEKGVKSDIADLKNIASPGVGAGTILGGAFLKQFVEGDVPWAHLDIAGVAWGDGKPYNPSKGPSGFGVRLLVDYLEHLKD</sequence>
<dbReference type="GO" id="GO:0005737">
    <property type="term" value="C:cytoplasm"/>
    <property type="evidence" value="ECO:0007669"/>
    <property type="project" value="UniProtKB-SubCell"/>
</dbReference>
<evidence type="ECO:0000313" key="10">
    <source>
        <dbReference type="EMBL" id="QPJ64453.1"/>
    </source>
</evidence>
<feature type="binding site" evidence="8">
    <location>
        <position position="276"/>
    </location>
    <ligand>
        <name>Mn(2+)</name>
        <dbReference type="ChEBI" id="CHEBI:29035"/>
        <label>2</label>
    </ligand>
</feature>
<gene>
    <name evidence="8" type="primary">pepA</name>
    <name evidence="10" type="ORF">G3M78_03190</name>
</gene>
<dbReference type="InterPro" id="IPR008283">
    <property type="entry name" value="Peptidase_M17_N"/>
</dbReference>
<dbReference type="Gene3D" id="3.40.630.10">
    <property type="entry name" value="Zn peptidases"/>
    <property type="match status" value="1"/>
</dbReference>
<dbReference type="EC" id="3.4.11.10" evidence="8"/>
<evidence type="ECO:0000256" key="5">
    <source>
        <dbReference type="ARBA" id="ARBA00022670"/>
    </source>
</evidence>
<feature type="binding site" evidence="8">
    <location>
        <position position="281"/>
    </location>
    <ligand>
        <name>Mn(2+)</name>
        <dbReference type="ChEBI" id="CHEBI:29035"/>
        <label>2</label>
    </ligand>
</feature>
<keyword evidence="5 8" id="KW-0645">Protease</keyword>
<dbReference type="SUPFAM" id="SSF53187">
    <property type="entry name" value="Zn-dependent exopeptidases"/>
    <property type="match status" value="1"/>
</dbReference>
<organism evidence="10 11">
    <name type="scientific">Candidatus Nitrohelix vancouverensis</name>
    <dbReference type="NCBI Taxonomy" id="2705534"/>
    <lineage>
        <taxon>Bacteria</taxon>
        <taxon>Pseudomonadati</taxon>
        <taxon>Nitrospinota/Tectimicrobiota group</taxon>
        <taxon>Nitrospinota</taxon>
        <taxon>Nitrospinia</taxon>
        <taxon>Nitrospinales</taxon>
        <taxon>Nitrospinaceae</taxon>
        <taxon>Candidatus Nitrohelix</taxon>
    </lineage>
</organism>
<dbReference type="KEGG" id="nva:G3M78_03190"/>
<dbReference type="InterPro" id="IPR000819">
    <property type="entry name" value="Peptidase_M17_C"/>
</dbReference>
<feature type="binding site" evidence="8">
    <location>
        <position position="281"/>
    </location>
    <ligand>
        <name>Mn(2+)</name>
        <dbReference type="ChEBI" id="CHEBI:29035"/>
        <label>1</label>
    </ligand>
</feature>
<feature type="active site" evidence="8">
    <location>
        <position position="288"/>
    </location>
</feature>
<evidence type="ECO:0000313" key="11">
    <source>
        <dbReference type="Proteomes" id="UP000594464"/>
    </source>
</evidence>
<dbReference type="CDD" id="cd00433">
    <property type="entry name" value="Peptidase_M17"/>
    <property type="match status" value="1"/>
</dbReference>
<keyword evidence="4 8" id="KW-0031">Aminopeptidase</keyword>
<accession>A0A7T0C0T6</accession>
<dbReference type="EMBL" id="CP048620">
    <property type="protein sequence ID" value="QPJ64453.1"/>
    <property type="molecule type" value="Genomic_DNA"/>
</dbReference>
<evidence type="ECO:0000256" key="3">
    <source>
        <dbReference type="ARBA" id="ARBA00009528"/>
    </source>
</evidence>
<dbReference type="GO" id="GO:0030145">
    <property type="term" value="F:manganese ion binding"/>
    <property type="evidence" value="ECO:0007669"/>
    <property type="project" value="UniProtKB-UniRule"/>
</dbReference>
<keyword evidence="6 8" id="KW-0378">Hydrolase</keyword>
<feature type="binding site" evidence="8">
    <location>
        <position position="299"/>
    </location>
    <ligand>
        <name>Mn(2+)</name>
        <dbReference type="ChEBI" id="CHEBI:29035"/>
        <label>2</label>
    </ligand>
</feature>
<dbReference type="Pfam" id="PF02789">
    <property type="entry name" value="Peptidase_M17_N"/>
    <property type="match status" value="1"/>
</dbReference>
<protein>
    <recommendedName>
        <fullName evidence="8">Probable cytosol aminopeptidase</fullName>
        <ecNumber evidence="8">3.4.11.1</ecNumber>
    </recommendedName>
    <alternativeName>
        <fullName evidence="8">Leucine aminopeptidase</fullName>
        <shortName evidence="8">LAP</shortName>
        <ecNumber evidence="8">3.4.11.10</ecNumber>
    </alternativeName>
    <alternativeName>
        <fullName evidence="8">Leucyl aminopeptidase</fullName>
    </alternativeName>
</protein>
<name>A0A7T0C0T6_9BACT</name>
<feature type="binding site" evidence="8">
    <location>
        <position position="360"/>
    </location>
    <ligand>
        <name>Mn(2+)</name>
        <dbReference type="ChEBI" id="CHEBI:29035"/>
        <label>2</label>
    </ligand>
</feature>
<dbReference type="NCBIfam" id="NF002083">
    <property type="entry name" value="PRK00913.3-5"/>
    <property type="match status" value="1"/>
</dbReference>
<dbReference type="GO" id="GO:0070006">
    <property type="term" value="F:metalloaminopeptidase activity"/>
    <property type="evidence" value="ECO:0007669"/>
    <property type="project" value="InterPro"/>
</dbReference>
<dbReference type="NCBIfam" id="NF002074">
    <property type="entry name" value="PRK00913.1-4"/>
    <property type="match status" value="1"/>
</dbReference>
<dbReference type="PROSITE" id="PS00631">
    <property type="entry name" value="CYTOSOL_AP"/>
    <property type="match status" value="1"/>
</dbReference>
<keyword evidence="7 8" id="KW-0464">Manganese</keyword>
<evidence type="ECO:0000256" key="8">
    <source>
        <dbReference type="HAMAP-Rule" id="MF_00181"/>
    </source>
</evidence>
<dbReference type="PANTHER" id="PTHR11963">
    <property type="entry name" value="LEUCINE AMINOPEPTIDASE-RELATED"/>
    <property type="match status" value="1"/>
</dbReference>
<proteinExistence type="inferred from homology"/>
<dbReference type="HAMAP" id="MF_00181">
    <property type="entry name" value="Cytosol_peptidase_M17"/>
    <property type="match status" value="1"/>
</dbReference>
<evidence type="ECO:0000256" key="4">
    <source>
        <dbReference type="ARBA" id="ARBA00022438"/>
    </source>
</evidence>
<dbReference type="NCBIfam" id="NF002073">
    <property type="entry name" value="PRK00913.1-2"/>
    <property type="match status" value="1"/>
</dbReference>
<comment type="subcellular location">
    <subcellularLocation>
        <location evidence="8">Cytoplasm</location>
    </subcellularLocation>
</comment>
<dbReference type="SUPFAM" id="SSF52949">
    <property type="entry name" value="Macro domain-like"/>
    <property type="match status" value="1"/>
</dbReference>
<feature type="binding site" evidence="8">
    <location>
        <position position="358"/>
    </location>
    <ligand>
        <name>Mn(2+)</name>
        <dbReference type="ChEBI" id="CHEBI:29035"/>
        <label>1</label>
    </ligand>
</feature>
<dbReference type="EC" id="3.4.11.1" evidence="8"/>
<dbReference type="PRINTS" id="PR00481">
    <property type="entry name" value="LAMNOPPTDASE"/>
</dbReference>
<evidence type="ECO:0000256" key="2">
    <source>
        <dbReference type="ARBA" id="ARBA00000967"/>
    </source>
</evidence>
<dbReference type="GO" id="GO:0006508">
    <property type="term" value="P:proteolysis"/>
    <property type="evidence" value="ECO:0007669"/>
    <property type="project" value="UniProtKB-KW"/>
</dbReference>